<dbReference type="EMBL" id="CP017269">
    <property type="protein sequence ID" value="AOT68457.1"/>
    <property type="molecule type" value="Genomic_DNA"/>
</dbReference>
<evidence type="ECO:0000313" key="2">
    <source>
        <dbReference type="EMBL" id="AOT68457.1"/>
    </source>
</evidence>
<accession>A0A1D8GC25</accession>
<evidence type="ECO:0008006" key="4">
    <source>
        <dbReference type="Google" id="ProtNLM"/>
    </source>
</evidence>
<proteinExistence type="inferred from homology"/>
<protein>
    <recommendedName>
        <fullName evidence="4">Division initiation protein</fullName>
    </recommendedName>
</protein>
<evidence type="ECO:0000313" key="3">
    <source>
        <dbReference type="Proteomes" id="UP000095743"/>
    </source>
</evidence>
<dbReference type="Pfam" id="PF05949">
    <property type="entry name" value="DUF881"/>
    <property type="match status" value="1"/>
</dbReference>
<comment type="similarity">
    <text evidence="1">Belongs to the UPF0749 family.</text>
</comment>
<sequence>MKMNVWKFNILILCILLGFLIVLQIKSVSGDYLYVPLKVIYDYKLSIESEKKEIENLHGVIEERSSFIENYDKLKSEGGLFKDALTQELENQKLISGFKNVEGPGIVLTVNDGTRELIGDENPNNVLVHDIDILNLINDLKAAGAEAISINGQRIISISEINCAGHTIRINNQVFAQPFIIKAIGDPKTLEASIYAPGQSGHYLKEIIGLLIEVKPVVNVKIAKYQEDINYRYLKVAEEGE</sequence>
<dbReference type="KEGG" id="gfe:Gferi_01930"/>
<dbReference type="PANTHER" id="PTHR37313">
    <property type="entry name" value="UPF0749 PROTEIN RV1825"/>
    <property type="match status" value="1"/>
</dbReference>
<gene>
    <name evidence="2" type="ORF">Gferi_01930</name>
</gene>
<dbReference type="PANTHER" id="PTHR37313:SF2">
    <property type="entry name" value="UPF0749 PROTEIN YLXX"/>
    <property type="match status" value="1"/>
</dbReference>
<dbReference type="InterPro" id="IPR010273">
    <property type="entry name" value="DUF881"/>
</dbReference>
<organism evidence="2 3">
    <name type="scientific">Geosporobacter ferrireducens</name>
    <dbReference type="NCBI Taxonomy" id="1424294"/>
    <lineage>
        <taxon>Bacteria</taxon>
        <taxon>Bacillati</taxon>
        <taxon>Bacillota</taxon>
        <taxon>Clostridia</taxon>
        <taxon>Peptostreptococcales</taxon>
        <taxon>Thermotaleaceae</taxon>
        <taxon>Geosporobacter</taxon>
    </lineage>
</organism>
<keyword evidence="3" id="KW-1185">Reference proteome</keyword>
<name>A0A1D8GC25_9FIRM</name>
<evidence type="ECO:0000256" key="1">
    <source>
        <dbReference type="ARBA" id="ARBA00009108"/>
    </source>
</evidence>
<dbReference type="AlphaFoldDB" id="A0A1D8GC25"/>
<dbReference type="STRING" id="1424294.Gferi_01930"/>
<reference evidence="2 3" key="1">
    <citation type="submission" date="2016-09" db="EMBL/GenBank/DDBJ databases">
        <title>Genomic analysis reveals versatility of anaerobic energy metabolism of Geosporobacter ferrireducens IRF9 of phylum Firmicutes.</title>
        <authorList>
            <person name="Kim S.-J."/>
        </authorList>
    </citation>
    <scope>NUCLEOTIDE SEQUENCE [LARGE SCALE GENOMIC DNA]</scope>
    <source>
        <strain evidence="2 3">IRF9</strain>
    </source>
</reference>
<dbReference type="Proteomes" id="UP000095743">
    <property type="component" value="Chromosome"/>
</dbReference>
<dbReference type="Gene3D" id="3.30.70.1880">
    <property type="entry name" value="Protein of unknown function DUF881"/>
    <property type="match status" value="1"/>
</dbReference>